<protein>
    <submittedName>
        <fullName evidence="2">Uncharacterized protein</fullName>
    </submittedName>
</protein>
<name>A0ABW3GTF4_9BACL</name>
<organism evidence="2 3">
    <name type="scientific">Savagea faecisuis</name>
    <dbReference type="NCBI Taxonomy" id="1274803"/>
    <lineage>
        <taxon>Bacteria</taxon>
        <taxon>Bacillati</taxon>
        <taxon>Bacillota</taxon>
        <taxon>Bacilli</taxon>
        <taxon>Bacillales</taxon>
        <taxon>Caryophanaceae</taxon>
        <taxon>Savagea</taxon>
    </lineage>
</organism>
<feature type="transmembrane region" description="Helical" evidence="1">
    <location>
        <begin position="54"/>
        <end position="74"/>
    </location>
</feature>
<keyword evidence="1" id="KW-1133">Transmembrane helix</keyword>
<dbReference type="Proteomes" id="UP001596976">
    <property type="component" value="Unassembled WGS sequence"/>
</dbReference>
<dbReference type="EMBL" id="JBHTJF010000007">
    <property type="protein sequence ID" value="MFD0942493.1"/>
    <property type="molecule type" value="Genomic_DNA"/>
</dbReference>
<evidence type="ECO:0000313" key="3">
    <source>
        <dbReference type="Proteomes" id="UP001596976"/>
    </source>
</evidence>
<dbReference type="RefSeq" id="WP_381009027.1">
    <property type="nucleotide sequence ID" value="NZ_JBHTJF010000007.1"/>
</dbReference>
<keyword evidence="3" id="KW-1185">Reference proteome</keyword>
<evidence type="ECO:0000256" key="1">
    <source>
        <dbReference type="SAM" id="Phobius"/>
    </source>
</evidence>
<evidence type="ECO:0000313" key="2">
    <source>
        <dbReference type="EMBL" id="MFD0942493.1"/>
    </source>
</evidence>
<gene>
    <name evidence="2" type="ORF">ACFQ0V_01750</name>
</gene>
<reference evidence="3" key="1">
    <citation type="journal article" date="2019" name="Int. J. Syst. Evol. Microbiol.">
        <title>The Global Catalogue of Microorganisms (GCM) 10K type strain sequencing project: providing services to taxonomists for standard genome sequencing and annotation.</title>
        <authorList>
            <consortium name="The Broad Institute Genomics Platform"/>
            <consortium name="The Broad Institute Genome Sequencing Center for Infectious Disease"/>
            <person name="Wu L."/>
            <person name="Ma J."/>
        </authorList>
    </citation>
    <scope>NUCLEOTIDE SEQUENCE [LARGE SCALE GENOMIC DNA]</scope>
    <source>
        <strain evidence="3">CCUG 63563</strain>
    </source>
</reference>
<sequence length="75" mass="8884">MTDEQLKRKLQQDIVIVPERLQRAIPLPSKWERIGQYAGKAVKNPLDSFFHSSWSFFVCYILPMIPAWITLFLIY</sequence>
<comment type="caution">
    <text evidence="2">The sequence shown here is derived from an EMBL/GenBank/DDBJ whole genome shotgun (WGS) entry which is preliminary data.</text>
</comment>
<keyword evidence="1" id="KW-0472">Membrane</keyword>
<proteinExistence type="predicted"/>
<accession>A0ABW3GTF4</accession>
<keyword evidence="1" id="KW-0812">Transmembrane</keyword>